<dbReference type="PANTHER" id="PTHR21716:SF53">
    <property type="entry name" value="PERMEASE PERM-RELATED"/>
    <property type="match status" value="1"/>
</dbReference>
<feature type="transmembrane region" description="Helical" evidence="9">
    <location>
        <begin position="12"/>
        <end position="30"/>
    </location>
</feature>
<dbReference type="RefSeq" id="WP_118373999.1">
    <property type="nucleotide sequence ID" value="NZ_CP060632.1"/>
</dbReference>
<keyword evidence="5 9" id="KW-0812">Transmembrane</keyword>
<keyword evidence="6 9" id="KW-1133">Transmembrane helix</keyword>
<protein>
    <submittedName>
        <fullName evidence="10">AI-2E family transporter</fullName>
    </submittedName>
</protein>
<evidence type="ECO:0000256" key="8">
    <source>
        <dbReference type="SAM" id="MobiDB-lite"/>
    </source>
</evidence>
<evidence type="ECO:0000256" key="1">
    <source>
        <dbReference type="ARBA" id="ARBA00004651"/>
    </source>
</evidence>
<evidence type="ECO:0000256" key="7">
    <source>
        <dbReference type="ARBA" id="ARBA00023136"/>
    </source>
</evidence>
<feature type="region of interest" description="Disordered" evidence="8">
    <location>
        <begin position="440"/>
        <end position="460"/>
    </location>
</feature>
<dbReference type="KEGG" id="wcp:H9Q76_11700"/>
<evidence type="ECO:0000256" key="6">
    <source>
        <dbReference type="ARBA" id="ARBA00022989"/>
    </source>
</evidence>
<accession>A0A7G9FLD4</accession>
<dbReference type="GO" id="GO:0005886">
    <property type="term" value="C:plasma membrane"/>
    <property type="evidence" value="ECO:0007669"/>
    <property type="project" value="UniProtKB-SubCell"/>
</dbReference>
<keyword evidence="11" id="KW-1185">Reference proteome</keyword>
<evidence type="ECO:0000256" key="5">
    <source>
        <dbReference type="ARBA" id="ARBA00022692"/>
    </source>
</evidence>
<dbReference type="EMBL" id="CP060632">
    <property type="protein sequence ID" value="QNL99365.1"/>
    <property type="molecule type" value="Genomic_DNA"/>
</dbReference>
<comment type="subcellular location">
    <subcellularLocation>
        <location evidence="1">Cell membrane</location>
        <topology evidence="1">Multi-pass membrane protein</topology>
    </subcellularLocation>
</comment>
<evidence type="ECO:0000256" key="3">
    <source>
        <dbReference type="ARBA" id="ARBA00022448"/>
    </source>
</evidence>
<name>A0A7G9FLD4_9FIRM</name>
<proteinExistence type="inferred from homology"/>
<comment type="similarity">
    <text evidence="2">Belongs to the autoinducer-2 exporter (AI-2E) (TC 2.A.86) family.</text>
</comment>
<keyword evidence="4" id="KW-1003">Cell membrane</keyword>
<evidence type="ECO:0000256" key="4">
    <source>
        <dbReference type="ARBA" id="ARBA00022475"/>
    </source>
</evidence>
<dbReference type="PANTHER" id="PTHR21716">
    <property type="entry name" value="TRANSMEMBRANE PROTEIN"/>
    <property type="match status" value="1"/>
</dbReference>
<feature type="transmembrane region" description="Helical" evidence="9">
    <location>
        <begin position="357"/>
        <end position="379"/>
    </location>
</feature>
<evidence type="ECO:0000313" key="11">
    <source>
        <dbReference type="Proteomes" id="UP000515819"/>
    </source>
</evidence>
<gene>
    <name evidence="10" type="ORF">H9Q76_11700</name>
</gene>
<feature type="transmembrane region" description="Helical" evidence="9">
    <location>
        <begin position="275"/>
        <end position="296"/>
    </location>
</feature>
<dbReference type="AlphaFoldDB" id="A0A7G9FLD4"/>
<reference evidence="10 11" key="1">
    <citation type="submission" date="2020-08" db="EMBL/GenBank/DDBJ databases">
        <authorList>
            <person name="Liu C."/>
            <person name="Sun Q."/>
        </authorList>
    </citation>
    <scope>NUCLEOTIDE SEQUENCE [LARGE SCALE GENOMIC DNA]</scope>
    <source>
        <strain evidence="10 11">NSJ-4</strain>
    </source>
</reference>
<dbReference type="Proteomes" id="UP000515819">
    <property type="component" value="Chromosome"/>
</dbReference>
<feature type="transmembrane region" description="Helical" evidence="9">
    <location>
        <begin position="95"/>
        <end position="115"/>
    </location>
</feature>
<dbReference type="InterPro" id="IPR002549">
    <property type="entry name" value="AI-2E-like"/>
</dbReference>
<evidence type="ECO:0000256" key="2">
    <source>
        <dbReference type="ARBA" id="ARBA00009773"/>
    </source>
</evidence>
<feature type="transmembrane region" description="Helical" evidence="9">
    <location>
        <begin position="330"/>
        <end position="351"/>
    </location>
</feature>
<feature type="transmembrane region" description="Helical" evidence="9">
    <location>
        <begin position="184"/>
        <end position="210"/>
    </location>
</feature>
<dbReference type="Pfam" id="PF01594">
    <property type="entry name" value="AI-2E_transport"/>
    <property type="match status" value="1"/>
</dbReference>
<feature type="transmembrane region" description="Helical" evidence="9">
    <location>
        <begin position="302"/>
        <end position="323"/>
    </location>
</feature>
<sequence>MKNKWNKNILQLGVMLALAGCACILFAEVIKQWKSIFGFLGNVVSAMTPIIIGLVIAFMLNPIMIYIRRGLSFLICKIKKEAEYDRVYKKVKVPALILTVLLFLGLLVGLLWLVIPRVYESLTDLVNSTEDYINSAEAWIKKVFAQNQMIEDKLSQVLDYAENNVFTILKDKIMPNLDTIVKTLSSGVVVGIKAVMNFLIGLIVMIYLLMSKDVLLAQCKKVIYCLFSKKTGNKIMEGCSYANVVFGGFINGKILDSCIIGIICFIFTSAVHMRYAVLISVVVGVTNIIPFFGPFIGAVPGALLALMDDPIMFVVFIIWIIVLQQFDGNILGPLILGDATGISGIWVLLAILVGGDLFGVAGMILGVPVFACLYAFFAVQLRDKLRAKDLSSATGDYIRLKKFDEETGEPIYQERHDERKTLRESRMKQVFRRWMEKMHLKKHENATKEAEKKETEKDEK</sequence>
<dbReference type="GO" id="GO:0055085">
    <property type="term" value="P:transmembrane transport"/>
    <property type="evidence" value="ECO:0007669"/>
    <property type="project" value="TreeGrafter"/>
</dbReference>
<organism evidence="10 11">
    <name type="scientific">Wujia chipingensis</name>
    <dbReference type="NCBI Taxonomy" id="2763670"/>
    <lineage>
        <taxon>Bacteria</taxon>
        <taxon>Bacillati</taxon>
        <taxon>Bacillota</taxon>
        <taxon>Clostridia</taxon>
        <taxon>Lachnospirales</taxon>
        <taxon>Lachnospiraceae</taxon>
        <taxon>Wujia</taxon>
    </lineage>
</organism>
<keyword evidence="3" id="KW-0813">Transport</keyword>
<keyword evidence="7 9" id="KW-0472">Membrane</keyword>
<evidence type="ECO:0000256" key="9">
    <source>
        <dbReference type="SAM" id="Phobius"/>
    </source>
</evidence>
<dbReference type="PROSITE" id="PS51257">
    <property type="entry name" value="PROKAR_LIPOPROTEIN"/>
    <property type="match status" value="1"/>
</dbReference>
<evidence type="ECO:0000313" key="10">
    <source>
        <dbReference type="EMBL" id="QNL99365.1"/>
    </source>
</evidence>